<proteinExistence type="predicted"/>
<dbReference type="EMBL" id="LVIE01000234">
    <property type="protein sequence ID" value="OHT22387.1"/>
    <property type="molecule type" value="Genomic_DNA"/>
</dbReference>
<dbReference type="AlphaFoldDB" id="A0A1S1HK32"/>
<dbReference type="Proteomes" id="UP000179588">
    <property type="component" value="Unassembled WGS sequence"/>
</dbReference>
<accession>A0A1S1HK32</accession>
<dbReference type="InterPro" id="IPR006450">
    <property type="entry name" value="Phage_HK97_gp6-like"/>
</dbReference>
<evidence type="ECO:0000313" key="2">
    <source>
        <dbReference type="Proteomes" id="UP000179588"/>
    </source>
</evidence>
<comment type="caution">
    <text evidence="1">The sequence shown here is derived from an EMBL/GenBank/DDBJ whole genome shotgun (WGS) entry which is preliminary data.</text>
</comment>
<dbReference type="NCBIfam" id="TIGR01560">
    <property type="entry name" value="put_DNA_pack"/>
    <property type="match status" value="1"/>
</dbReference>
<organism evidence="1 2">
    <name type="scientific">Providencia stuartii</name>
    <dbReference type="NCBI Taxonomy" id="588"/>
    <lineage>
        <taxon>Bacteria</taxon>
        <taxon>Pseudomonadati</taxon>
        <taxon>Pseudomonadota</taxon>
        <taxon>Gammaproteobacteria</taxon>
        <taxon>Enterobacterales</taxon>
        <taxon>Morganellaceae</taxon>
        <taxon>Providencia</taxon>
    </lineage>
</organism>
<sequence>MNILDAIPLSLLKQHIEYDDDDRDEQIVFYAQSALDYCLRYCDEPAWQNASDIPHPVKAATLLMLGDFFEHRLSQNEIQLYENIAVERLLWSCRNLRGGT</sequence>
<gene>
    <name evidence="1" type="ORF">A3Q29_11270</name>
</gene>
<reference evidence="1 2" key="1">
    <citation type="submission" date="2016-03" db="EMBL/GenBank/DDBJ databases">
        <title>Genome sequence of Providencia stuartii strain, isolated from the salivary glands of larval Lucilia sericata.</title>
        <authorList>
            <person name="Yuan Y."/>
            <person name="Zhang Y."/>
            <person name="Fu S."/>
            <person name="Crippen T.L."/>
            <person name="Visi D."/>
            <person name="Benbow M.E."/>
            <person name="Allen M."/>
            <person name="Tomberlin J.K."/>
            <person name="Sze S.-H."/>
            <person name="Tarone A.M."/>
        </authorList>
    </citation>
    <scope>NUCLEOTIDE SEQUENCE [LARGE SCALE GENOMIC DNA]</scope>
    <source>
        <strain evidence="1 2">Crippen</strain>
    </source>
</reference>
<dbReference type="Pfam" id="PF05135">
    <property type="entry name" value="Phage_connect_1"/>
    <property type="match status" value="1"/>
</dbReference>
<keyword evidence="2" id="KW-1185">Reference proteome</keyword>
<protein>
    <recommendedName>
        <fullName evidence="3">Phage gp6-like head-tail connector protein</fullName>
    </recommendedName>
</protein>
<evidence type="ECO:0008006" key="3">
    <source>
        <dbReference type="Google" id="ProtNLM"/>
    </source>
</evidence>
<name>A0A1S1HK32_PROST</name>
<dbReference type="Gene3D" id="1.10.3230.30">
    <property type="entry name" value="Phage gp6-like head-tail connector protein"/>
    <property type="match status" value="1"/>
</dbReference>
<evidence type="ECO:0000313" key="1">
    <source>
        <dbReference type="EMBL" id="OHT22387.1"/>
    </source>
</evidence>
<dbReference type="InterPro" id="IPR021146">
    <property type="entry name" value="Phage_gp6-like_head-tail"/>
</dbReference>